<evidence type="ECO:0000313" key="9">
    <source>
        <dbReference type="Proteomes" id="UP001178508"/>
    </source>
</evidence>
<sequence length="90" mass="9963">MRGLVLLLLVAVASARVFERCEWAHILKNAGMDGYEGNSLADYLLTDDVDTAITCAKRVVRDPNGIRAWVAWRVHCEGQDLTPYLEGCGL</sequence>
<keyword evidence="7" id="KW-0732">Signal</keyword>
<accession>A0AAV1GD40</accession>
<dbReference type="Proteomes" id="UP001178508">
    <property type="component" value="Chromosome 13"/>
</dbReference>
<gene>
    <name evidence="8" type="ORF">XNOV1_A004254</name>
</gene>
<dbReference type="GO" id="GO:0031640">
    <property type="term" value="P:killing of cells of another organism"/>
    <property type="evidence" value="ECO:0007669"/>
    <property type="project" value="UniProtKB-KW"/>
</dbReference>
<dbReference type="PANTHER" id="PTHR11407">
    <property type="entry name" value="LYSOZYME C"/>
    <property type="match status" value="1"/>
</dbReference>
<dbReference type="EMBL" id="OY660876">
    <property type="protein sequence ID" value="CAJ1071081.1"/>
    <property type="molecule type" value="Genomic_DNA"/>
</dbReference>
<keyword evidence="5" id="KW-0378">Hydrolase</keyword>
<evidence type="ECO:0000256" key="6">
    <source>
        <dbReference type="ARBA" id="ARBA00023295"/>
    </source>
</evidence>
<dbReference type="Pfam" id="PF00062">
    <property type="entry name" value="Lys"/>
    <property type="match status" value="1"/>
</dbReference>
<feature type="signal peptide" evidence="7">
    <location>
        <begin position="1"/>
        <end position="15"/>
    </location>
</feature>
<dbReference type="GO" id="GO:0050829">
    <property type="term" value="P:defense response to Gram-negative bacterium"/>
    <property type="evidence" value="ECO:0007669"/>
    <property type="project" value="TreeGrafter"/>
</dbReference>
<keyword evidence="3" id="KW-0929">Antimicrobial</keyword>
<keyword evidence="9" id="KW-1185">Reference proteome</keyword>
<evidence type="ECO:0000256" key="7">
    <source>
        <dbReference type="SAM" id="SignalP"/>
    </source>
</evidence>
<comment type="catalytic activity">
    <reaction evidence="1">
        <text>Hydrolysis of (1-&gt;4)-beta-linkages between N-acetylmuramic acid and N-acetyl-D-glucosamine residues in a peptidoglycan and between N-acetyl-D-glucosamine residues in chitodextrins.</text>
        <dbReference type="EC" id="3.2.1.17"/>
    </reaction>
</comment>
<name>A0AAV1GD40_XYRNO</name>
<dbReference type="PROSITE" id="PS51348">
    <property type="entry name" value="GLYCOSYL_HYDROL_F22_2"/>
    <property type="match status" value="1"/>
</dbReference>
<keyword evidence="6" id="KW-0326">Glycosidase</keyword>
<evidence type="ECO:0000256" key="4">
    <source>
        <dbReference type="ARBA" id="ARBA00022638"/>
    </source>
</evidence>
<dbReference type="SUPFAM" id="SSF53955">
    <property type="entry name" value="Lysozyme-like"/>
    <property type="match status" value="1"/>
</dbReference>
<proteinExistence type="predicted"/>
<feature type="chain" id="PRO_5043527604" description="lysozyme" evidence="7">
    <location>
        <begin position="16"/>
        <end position="90"/>
    </location>
</feature>
<dbReference type="PANTHER" id="PTHR11407:SF28">
    <property type="entry name" value="LYSOZYME C"/>
    <property type="match status" value="1"/>
</dbReference>
<dbReference type="InterPro" id="IPR001916">
    <property type="entry name" value="Glyco_hydro_22"/>
</dbReference>
<dbReference type="AlphaFoldDB" id="A0AAV1GD40"/>
<keyword evidence="4" id="KW-0081">Bacteriolytic enzyme</keyword>
<organism evidence="8 9">
    <name type="scientific">Xyrichtys novacula</name>
    <name type="common">Pearly razorfish</name>
    <name type="synonym">Hemipteronotus novacula</name>
    <dbReference type="NCBI Taxonomy" id="13765"/>
    <lineage>
        <taxon>Eukaryota</taxon>
        <taxon>Metazoa</taxon>
        <taxon>Chordata</taxon>
        <taxon>Craniata</taxon>
        <taxon>Vertebrata</taxon>
        <taxon>Euteleostomi</taxon>
        <taxon>Actinopterygii</taxon>
        <taxon>Neopterygii</taxon>
        <taxon>Teleostei</taxon>
        <taxon>Neoteleostei</taxon>
        <taxon>Acanthomorphata</taxon>
        <taxon>Eupercaria</taxon>
        <taxon>Labriformes</taxon>
        <taxon>Labridae</taxon>
        <taxon>Xyrichtys</taxon>
    </lineage>
</organism>
<dbReference type="EC" id="3.2.1.17" evidence="2"/>
<dbReference type="GO" id="GO:0003796">
    <property type="term" value="F:lysozyme activity"/>
    <property type="evidence" value="ECO:0007669"/>
    <property type="project" value="UniProtKB-EC"/>
</dbReference>
<evidence type="ECO:0000256" key="1">
    <source>
        <dbReference type="ARBA" id="ARBA00000632"/>
    </source>
</evidence>
<protein>
    <recommendedName>
        <fullName evidence="2">lysozyme</fullName>
        <ecNumber evidence="2">3.2.1.17</ecNumber>
    </recommendedName>
</protein>
<evidence type="ECO:0000313" key="8">
    <source>
        <dbReference type="EMBL" id="CAJ1071081.1"/>
    </source>
</evidence>
<dbReference type="SMART" id="SM00263">
    <property type="entry name" value="LYZ1"/>
    <property type="match status" value="1"/>
</dbReference>
<dbReference type="InterPro" id="IPR023346">
    <property type="entry name" value="Lysozyme-like_dom_sf"/>
</dbReference>
<evidence type="ECO:0000256" key="5">
    <source>
        <dbReference type="ARBA" id="ARBA00022801"/>
    </source>
</evidence>
<evidence type="ECO:0000256" key="3">
    <source>
        <dbReference type="ARBA" id="ARBA00022529"/>
    </source>
</evidence>
<evidence type="ECO:0000256" key="2">
    <source>
        <dbReference type="ARBA" id="ARBA00012732"/>
    </source>
</evidence>
<reference evidence="8" key="1">
    <citation type="submission" date="2023-08" db="EMBL/GenBank/DDBJ databases">
        <authorList>
            <person name="Alioto T."/>
            <person name="Alioto T."/>
            <person name="Gomez Garrido J."/>
        </authorList>
    </citation>
    <scope>NUCLEOTIDE SEQUENCE</scope>
</reference>
<dbReference type="GO" id="GO:0050830">
    <property type="term" value="P:defense response to Gram-positive bacterium"/>
    <property type="evidence" value="ECO:0007669"/>
    <property type="project" value="TreeGrafter"/>
</dbReference>
<dbReference type="Gene3D" id="1.10.530.10">
    <property type="match status" value="1"/>
</dbReference>